<dbReference type="InterPro" id="IPR015422">
    <property type="entry name" value="PyrdxlP-dep_Trfase_small"/>
</dbReference>
<dbReference type="PANTHER" id="PTHR43092:SF2">
    <property type="entry name" value="HERCYNYLCYSTEINE SULFOXIDE LYASE"/>
    <property type="match status" value="1"/>
</dbReference>
<dbReference type="Gene3D" id="3.90.1150.10">
    <property type="entry name" value="Aspartate Aminotransferase, domain 1"/>
    <property type="match status" value="1"/>
</dbReference>
<evidence type="ECO:0000256" key="1">
    <source>
        <dbReference type="ARBA" id="ARBA00022898"/>
    </source>
</evidence>
<gene>
    <name evidence="3" type="ORF">SAMN06265222_109147</name>
</gene>
<accession>A0ABY1QAU1</accession>
<evidence type="ECO:0000259" key="2">
    <source>
        <dbReference type="Pfam" id="PF00266"/>
    </source>
</evidence>
<dbReference type="SUPFAM" id="SSF53383">
    <property type="entry name" value="PLP-dependent transferases"/>
    <property type="match status" value="1"/>
</dbReference>
<dbReference type="Proteomes" id="UP001158067">
    <property type="component" value="Unassembled WGS sequence"/>
</dbReference>
<reference evidence="3 4" key="1">
    <citation type="submission" date="2017-05" db="EMBL/GenBank/DDBJ databases">
        <authorList>
            <person name="Varghese N."/>
            <person name="Submissions S."/>
        </authorList>
    </citation>
    <scope>NUCLEOTIDE SEQUENCE [LARGE SCALE GENOMIC DNA]</scope>
    <source>
        <strain evidence="3 4">DSM 25457</strain>
    </source>
</reference>
<keyword evidence="1" id="KW-0663">Pyridoxal phosphate</keyword>
<evidence type="ECO:0000313" key="3">
    <source>
        <dbReference type="EMBL" id="SMP65876.1"/>
    </source>
</evidence>
<comment type="caution">
    <text evidence="3">The sequence shown here is derived from an EMBL/GenBank/DDBJ whole genome shotgun (WGS) entry which is preliminary data.</text>
</comment>
<dbReference type="InterPro" id="IPR015424">
    <property type="entry name" value="PyrdxlP-dep_Trfase"/>
</dbReference>
<proteinExistence type="predicted"/>
<evidence type="ECO:0000313" key="4">
    <source>
        <dbReference type="Proteomes" id="UP001158067"/>
    </source>
</evidence>
<dbReference type="Gene3D" id="3.40.640.10">
    <property type="entry name" value="Type I PLP-dependent aspartate aminotransferase-like (Major domain)"/>
    <property type="match status" value="1"/>
</dbReference>
<name>A0ABY1QAU1_9BACT</name>
<feature type="domain" description="Aminotransferase class V" evidence="2">
    <location>
        <begin position="25"/>
        <end position="387"/>
    </location>
</feature>
<dbReference type="InterPro" id="IPR000192">
    <property type="entry name" value="Aminotrans_V_dom"/>
</dbReference>
<dbReference type="Pfam" id="PF00266">
    <property type="entry name" value="Aminotran_5"/>
    <property type="match status" value="1"/>
</dbReference>
<sequence>MSQSLKDHWLLRPDVDYLNHGSFGATPRCVLAAQQEWITRLETEPIEFLAPERTLLPKLDQVRNRIAKMVHAAAPDIAFVRNATDGVNAVVRSLPLQAGDELLVTNHGYKACTNAVRYAAERCGATVVTANLSFPITDSSEVIDSIAACLTPRTRWILIDHVTSPTGIILPVDEIVQLAHSRDIRIMIDGAHAPGMLPLNLRQTQPDYYTANHHKWLCGPKASGFLYVRDAWQDEVQPTVISHGANSDGYGESRFQSNFNWPGTFDPAPILALTTALDFLAGLHPPTRDDDLTTLMRSNHELVVAGRRVILDRLQIDEPAPESMLGSIATIPIPAWKQRTGEEINAIGQLLRSEHRFELPIFQLNEHLGCLRISAQAYNSLEQYERLASVLGDVRW</sequence>
<dbReference type="EMBL" id="FXUG01000009">
    <property type="protein sequence ID" value="SMP65876.1"/>
    <property type="molecule type" value="Genomic_DNA"/>
</dbReference>
<organism evidence="3 4">
    <name type="scientific">Neorhodopirellula lusitana</name>
    <dbReference type="NCBI Taxonomy" id="445327"/>
    <lineage>
        <taxon>Bacteria</taxon>
        <taxon>Pseudomonadati</taxon>
        <taxon>Planctomycetota</taxon>
        <taxon>Planctomycetia</taxon>
        <taxon>Pirellulales</taxon>
        <taxon>Pirellulaceae</taxon>
        <taxon>Neorhodopirellula</taxon>
    </lineage>
</organism>
<keyword evidence="4" id="KW-1185">Reference proteome</keyword>
<dbReference type="PANTHER" id="PTHR43092">
    <property type="entry name" value="L-CYSTEINE DESULFHYDRASE"/>
    <property type="match status" value="1"/>
</dbReference>
<dbReference type="RefSeq" id="WP_283433726.1">
    <property type="nucleotide sequence ID" value="NZ_FXUG01000009.1"/>
</dbReference>
<dbReference type="InterPro" id="IPR015421">
    <property type="entry name" value="PyrdxlP-dep_Trfase_major"/>
</dbReference>
<protein>
    <submittedName>
        <fullName evidence="3">Isopenicillin-N epimerase</fullName>
    </submittedName>
</protein>